<dbReference type="EMBL" id="LHPF02000031">
    <property type="protein sequence ID" value="PSC68947.1"/>
    <property type="molecule type" value="Genomic_DNA"/>
</dbReference>
<proteinExistence type="predicted"/>
<feature type="region of interest" description="Disordered" evidence="1">
    <location>
        <begin position="107"/>
        <end position="162"/>
    </location>
</feature>
<dbReference type="InterPro" id="IPR009060">
    <property type="entry name" value="UBA-like_sf"/>
</dbReference>
<organism evidence="3 4">
    <name type="scientific">Micractinium conductrix</name>
    <dbReference type="NCBI Taxonomy" id="554055"/>
    <lineage>
        <taxon>Eukaryota</taxon>
        <taxon>Viridiplantae</taxon>
        <taxon>Chlorophyta</taxon>
        <taxon>core chlorophytes</taxon>
        <taxon>Trebouxiophyceae</taxon>
        <taxon>Chlorellales</taxon>
        <taxon>Chlorellaceae</taxon>
        <taxon>Chlorella clade</taxon>
        <taxon>Micractinium</taxon>
    </lineage>
</organism>
<dbReference type="AlphaFoldDB" id="A0A2P6V4E7"/>
<keyword evidence="4" id="KW-1185">Reference proteome</keyword>
<dbReference type="Gene3D" id="1.10.8.10">
    <property type="entry name" value="DNA helicase RuvA subunit, C-terminal domain"/>
    <property type="match status" value="1"/>
</dbReference>
<feature type="region of interest" description="Disordered" evidence="1">
    <location>
        <begin position="712"/>
        <end position="734"/>
    </location>
</feature>
<evidence type="ECO:0000259" key="2">
    <source>
        <dbReference type="PROSITE" id="PS50030"/>
    </source>
</evidence>
<evidence type="ECO:0000313" key="4">
    <source>
        <dbReference type="Proteomes" id="UP000239649"/>
    </source>
</evidence>
<dbReference type="PROSITE" id="PS50330">
    <property type="entry name" value="UIM"/>
    <property type="match status" value="1"/>
</dbReference>
<comment type="caution">
    <text evidence="3">The sequence shown here is derived from an EMBL/GenBank/DDBJ whole genome shotgun (WGS) entry which is preliminary data.</text>
</comment>
<evidence type="ECO:0000313" key="3">
    <source>
        <dbReference type="EMBL" id="PSC68947.1"/>
    </source>
</evidence>
<feature type="compositionally biased region" description="Low complexity" evidence="1">
    <location>
        <begin position="128"/>
        <end position="141"/>
    </location>
</feature>
<feature type="region of interest" description="Disordered" evidence="1">
    <location>
        <begin position="652"/>
        <end position="677"/>
    </location>
</feature>
<dbReference type="InterPro" id="IPR015940">
    <property type="entry name" value="UBA"/>
</dbReference>
<accession>A0A2P6V4E7</accession>
<dbReference type="OrthoDB" id="514768at2759"/>
<dbReference type="InterPro" id="IPR003903">
    <property type="entry name" value="UIM_dom"/>
</dbReference>
<reference evidence="3 4" key="1">
    <citation type="journal article" date="2018" name="Plant J.">
        <title>Genome sequences of Chlorella sorokiniana UTEX 1602 and Micractinium conductrix SAG 241.80: implications to maltose excretion by a green alga.</title>
        <authorList>
            <person name="Arriola M.B."/>
            <person name="Velmurugan N."/>
            <person name="Zhang Y."/>
            <person name="Plunkett M.H."/>
            <person name="Hondzo H."/>
            <person name="Barney B.M."/>
        </authorList>
    </citation>
    <scope>NUCLEOTIDE SEQUENCE [LARGE SCALE GENOMIC DNA]</scope>
    <source>
        <strain evidence="3 4">SAG 241.80</strain>
    </source>
</reference>
<evidence type="ECO:0000256" key="1">
    <source>
        <dbReference type="SAM" id="MobiDB-lite"/>
    </source>
</evidence>
<feature type="compositionally biased region" description="Pro residues" evidence="1">
    <location>
        <begin position="112"/>
        <end position="122"/>
    </location>
</feature>
<protein>
    <recommendedName>
        <fullName evidence="2">UBA domain-containing protein</fullName>
    </recommendedName>
</protein>
<dbReference type="SUPFAM" id="SSF46934">
    <property type="entry name" value="UBA-like"/>
    <property type="match status" value="1"/>
</dbReference>
<gene>
    <name evidence="3" type="ORF">C2E20_7501</name>
</gene>
<sequence>MADPAGNSADGPLCGVCCHKVALEEEHLGALCNACGSGVYHVDCVTPMLARIHHDSTRAMERARRLIARTPDKYLAEQRMRCPTAVKAQDASNCSGRIVEAELVKPAKAAAAPPPGLPPPPRAKQKSRGSSTSGGSSKATSPADPPSLSKRQQREQQCAAAAALRAAAAPDYAATSAAGGGARAEPRDSGLPHGGKLRFPPGQRPLELQPCNDWDECGECFLHRCPRCHGPEELAERERLWVAKQEARKRQARQEELARHDAAVAARAEQSPWLDQIAARELERLEHEEAYLQMSDASLRLMKEHKRSSCVAQLLDMGFEPSRAAAAAAAAAADVTAAAALLMEVGLVVGSKPVSVTGEAQELLAYAASLGLGLKEVEMCLVIAGGDGDEARLQLLQQAEATVTAASAAEAAAAATAAATAGSREAAELEAALAASASSAAMAYNTSRLAAAAAARAREEADIAAALEASRAEEAARQRTLAFFQQPTSLPWGAQQPEVAPDASSSTAGGGAAAAADGGWGASGADVAGWGAATSGAPDWGAPSGLANAGWGGDAGPGGGGGLGAAQPATAAAAAGQQQANGGGYLQFYDASAKQSMPEYRGGWDVGPAAVAAVAGRGSAASLAPAGQDLWQLQLNEAGSLAAQRSAGLHGSLSHADSASSVSDAPPPQGAAAAAPAMMSGWGAAPSQLPRQRPVTVTASFAHPGSFAALPLHHQQRQQQQQQQELQHQQYQQQAAHAASLTGLPNGGTTSTWGAAAAALPLKPAMAVHQQPEDASELDALMQLMGI</sequence>
<dbReference type="Proteomes" id="UP000239649">
    <property type="component" value="Unassembled WGS sequence"/>
</dbReference>
<dbReference type="PROSITE" id="PS50030">
    <property type="entry name" value="UBA"/>
    <property type="match status" value="1"/>
</dbReference>
<feature type="domain" description="UBA" evidence="2">
    <location>
        <begin position="303"/>
        <end position="345"/>
    </location>
</feature>
<name>A0A2P6V4E7_9CHLO</name>
<feature type="region of interest" description="Disordered" evidence="1">
    <location>
        <begin position="489"/>
        <end position="516"/>
    </location>
</feature>